<sequence length="86" mass="9618">MATTETNNTDLARAEILWKSADTLRGQIDAAEYKHVVLGLLFLKYILLKYISDSFEARCDELEAKSTGSRWSPSGAPDREHTPCVT</sequence>
<dbReference type="InterPro" id="IPR038333">
    <property type="entry name" value="T1MK-like_N_sf"/>
</dbReference>
<feature type="region of interest" description="Disordered" evidence="3">
    <location>
        <begin position="65"/>
        <end position="86"/>
    </location>
</feature>
<feature type="compositionally biased region" description="Basic and acidic residues" evidence="3">
    <location>
        <begin position="77"/>
        <end position="86"/>
    </location>
</feature>
<dbReference type="InterPro" id="IPR022749">
    <property type="entry name" value="D12N6_MeTrfase_N"/>
</dbReference>
<evidence type="ECO:0000256" key="3">
    <source>
        <dbReference type="SAM" id="MobiDB-lite"/>
    </source>
</evidence>
<comment type="similarity">
    <text evidence="1">Belongs to the N(4)/N(6)-methyltransferase family.</text>
</comment>
<dbReference type="GO" id="GO:0009307">
    <property type="term" value="P:DNA restriction-modification system"/>
    <property type="evidence" value="ECO:0007669"/>
    <property type="project" value="UniProtKB-KW"/>
</dbReference>
<dbReference type="EMBL" id="NRRY01000020">
    <property type="protein sequence ID" value="MBK1619379.1"/>
    <property type="molecule type" value="Genomic_DNA"/>
</dbReference>
<dbReference type="InterPro" id="IPR029063">
    <property type="entry name" value="SAM-dependent_MTases_sf"/>
</dbReference>
<accession>A0A9X1B4T5</accession>
<protein>
    <recommendedName>
        <fullName evidence="4">N6 adenine-specific DNA methyltransferase N-terminal domain-containing protein</fullName>
    </recommendedName>
</protein>
<proteinExistence type="inferred from homology"/>
<reference evidence="5 6" key="1">
    <citation type="journal article" date="2020" name="Microorganisms">
        <title>Osmotic Adaptation and Compatible Solute Biosynthesis of Phototrophic Bacteria as Revealed from Genome Analyses.</title>
        <authorList>
            <person name="Imhoff J.F."/>
            <person name="Rahn T."/>
            <person name="Kunzel S."/>
            <person name="Keller A."/>
            <person name="Neulinger S.C."/>
        </authorList>
    </citation>
    <scope>NUCLEOTIDE SEQUENCE [LARGE SCALE GENOMIC DNA]</scope>
    <source>
        <strain evidence="5 6">DSM 25653</strain>
    </source>
</reference>
<comment type="caution">
    <text evidence="5">The sequence shown here is derived from an EMBL/GenBank/DDBJ whole genome shotgun (WGS) entry which is preliminary data.</text>
</comment>
<evidence type="ECO:0000256" key="1">
    <source>
        <dbReference type="ARBA" id="ARBA00006594"/>
    </source>
</evidence>
<dbReference type="SUPFAM" id="SSF53335">
    <property type="entry name" value="S-adenosyl-L-methionine-dependent methyltransferases"/>
    <property type="match status" value="1"/>
</dbReference>
<keyword evidence="2" id="KW-0680">Restriction system</keyword>
<dbReference type="Pfam" id="PF12161">
    <property type="entry name" value="HsdM_N"/>
    <property type="match status" value="1"/>
</dbReference>
<feature type="domain" description="N6 adenine-specific DNA methyltransferase N-terminal" evidence="4">
    <location>
        <begin position="16"/>
        <end position="65"/>
    </location>
</feature>
<evidence type="ECO:0000313" key="5">
    <source>
        <dbReference type="EMBL" id="MBK1619379.1"/>
    </source>
</evidence>
<organism evidence="5 6">
    <name type="scientific">Lamprobacter modestohalophilus</name>
    <dbReference type="NCBI Taxonomy" id="1064514"/>
    <lineage>
        <taxon>Bacteria</taxon>
        <taxon>Pseudomonadati</taxon>
        <taxon>Pseudomonadota</taxon>
        <taxon>Gammaproteobacteria</taxon>
        <taxon>Chromatiales</taxon>
        <taxon>Chromatiaceae</taxon>
        <taxon>Lamprobacter</taxon>
    </lineage>
</organism>
<dbReference type="AlphaFoldDB" id="A0A9X1B4T5"/>
<dbReference type="Gene3D" id="1.20.1260.30">
    <property type="match status" value="1"/>
</dbReference>
<dbReference type="RefSeq" id="WP_200244689.1">
    <property type="nucleotide sequence ID" value="NZ_NRRY01000020.1"/>
</dbReference>
<gene>
    <name evidence="5" type="ORF">CKO42_13205</name>
</gene>
<dbReference type="Proteomes" id="UP001138768">
    <property type="component" value="Unassembled WGS sequence"/>
</dbReference>
<name>A0A9X1B4T5_9GAMM</name>
<evidence type="ECO:0000256" key="2">
    <source>
        <dbReference type="ARBA" id="ARBA00022747"/>
    </source>
</evidence>
<evidence type="ECO:0000259" key="4">
    <source>
        <dbReference type="Pfam" id="PF12161"/>
    </source>
</evidence>
<evidence type="ECO:0000313" key="6">
    <source>
        <dbReference type="Proteomes" id="UP001138768"/>
    </source>
</evidence>
<keyword evidence="6" id="KW-1185">Reference proteome</keyword>